<dbReference type="EMBL" id="ADVG01000004">
    <property type="protein sequence ID" value="EFH80987.1"/>
    <property type="molecule type" value="Genomic_DNA"/>
</dbReference>
<dbReference type="PANTHER" id="PTHR30086">
    <property type="entry name" value="ARGININE EXPORTER PROTEIN ARGO"/>
    <property type="match status" value="1"/>
</dbReference>
<evidence type="ECO:0000256" key="1">
    <source>
        <dbReference type="ARBA" id="ARBA00004651"/>
    </source>
</evidence>
<dbReference type="PIRSF" id="PIRSF006324">
    <property type="entry name" value="LeuE"/>
    <property type="match status" value="1"/>
</dbReference>
<keyword evidence="4 6" id="KW-1133">Transmembrane helix</keyword>
<keyword evidence="2" id="KW-1003">Cell membrane</keyword>
<protein>
    <submittedName>
        <fullName evidence="7">Lysine exporter protein (LYSE/YGGA)</fullName>
    </submittedName>
</protein>
<dbReference type="GO" id="GO:0015171">
    <property type="term" value="F:amino acid transmembrane transporter activity"/>
    <property type="evidence" value="ECO:0007669"/>
    <property type="project" value="TreeGrafter"/>
</dbReference>
<dbReference type="eggNOG" id="COG1280">
    <property type="taxonomic scope" value="Bacteria"/>
</dbReference>
<dbReference type="Pfam" id="PF01810">
    <property type="entry name" value="LysE"/>
    <property type="match status" value="1"/>
</dbReference>
<evidence type="ECO:0000313" key="8">
    <source>
        <dbReference type="Proteomes" id="UP000004508"/>
    </source>
</evidence>
<evidence type="ECO:0000256" key="6">
    <source>
        <dbReference type="SAM" id="Phobius"/>
    </source>
</evidence>
<name>D6U2M3_KTERA</name>
<evidence type="ECO:0000256" key="5">
    <source>
        <dbReference type="ARBA" id="ARBA00023136"/>
    </source>
</evidence>
<accession>D6U2M3</accession>
<feature type="transmembrane region" description="Helical" evidence="6">
    <location>
        <begin position="41"/>
        <end position="69"/>
    </location>
</feature>
<feature type="transmembrane region" description="Helical" evidence="6">
    <location>
        <begin position="113"/>
        <end position="134"/>
    </location>
</feature>
<evidence type="ECO:0000256" key="2">
    <source>
        <dbReference type="ARBA" id="ARBA00022475"/>
    </source>
</evidence>
<feature type="transmembrane region" description="Helical" evidence="6">
    <location>
        <begin position="75"/>
        <end position="93"/>
    </location>
</feature>
<dbReference type="RefSeq" id="WP_007918095.1">
    <property type="nucleotide sequence ID" value="NZ_ADVG01000004.1"/>
</dbReference>
<dbReference type="STRING" id="485913.Krac_1639"/>
<sequence length="209" mass="22447">MPSFINIFLLFVAAFLLSVIPGPDMLYIIARGTGQGRSAGLISSLGIATGGLIQTSAVALGLSGLFLLVPFVYEIIKYVGAIYLIYLGIRTILSHQEMLVSSSSEKAGLAKIFLQGSLTTLLNPKVAFFYFAFLPQFVDQTRGFVPFQLLILGLVYNLTGLAVDASVASLSSFLGQWIKKRLGAAKVLRWLTGGTFIGLGVRLAFSQKS</sequence>
<evidence type="ECO:0000313" key="7">
    <source>
        <dbReference type="EMBL" id="EFH80987.1"/>
    </source>
</evidence>
<gene>
    <name evidence="7" type="ORF">Krac_1639</name>
</gene>
<evidence type="ECO:0000256" key="4">
    <source>
        <dbReference type="ARBA" id="ARBA00022989"/>
    </source>
</evidence>
<dbReference type="InParanoid" id="D6U2M3"/>
<dbReference type="GO" id="GO:0005886">
    <property type="term" value="C:plasma membrane"/>
    <property type="evidence" value="ECO:0007669"/>
    <property type="project" value="UniProtKB-SubCell"/>
</dbReference>
<keyword evidence="5 6" id="KW-0472">Membrane</keyword>
<keyword evidence="3 6" id="KW-0812">Transmembrane</keyword>
<feature type="transmembrane region" description="Helical" evidence="6">
    <location>
        <begin position="6"/>
        <end position="29"/>
    </location>
</feature>
<dbReference type="FunCoup" id="D6U2M3">
    <property type="interactions" value="101"/>
</dbReference>
<reference evidence="7 8" key="1">
    <citation type="journal article" date="2011" name="Stand. Genomic Sci.">
        <title>Non-contiguous finished genome sequence and contextual data of the filamentous soil bacterium Ktedonobacter racemifer type strain (SOSP1-21).</title>
        <authorList>
            <person name="Chang Y.J."/>
            <person name="Land M."/>
            <person name="Hauser L."/>
            <person name="Chertkov O."/>
            <person name="Del Rio T.G."/>
            <person name="Nolan M."/>
            <person name="Copeland A."/>
            <person name="Tice H."/>
            <person name="Cheng J.F."/>
            <person name="Lucas S."/>
            <person name="Han C."/>
            <person name="Goodwin L."/>
            <person name="Pitluck S."/>
            <person name="Ivanova N."/>
            <person name="Ovchinikova G."/>
            <person name="Pati A."/>
            <person name="Chen A."/>
            <person name="Palaniappan K."/>
            <person name="Mavromatis K."/>
            <person name="Liolios K."/>
            <person name="Brettin T."/>
            <person name="Fiebig A."/>
            <person name="Rohde M."/>
            <person name="Abt B."/>
            <person name="Goker M."/>
            <person name="Detter J.C."/>
            <person name="Woyke T."/>
            <person name="Bristow J."/>
            <person name="Eisen J.A."/>
            <person name="Markowitz V."/>
            <person name="Hugenholtz P."/>
            <person name="Kyrpides N.C."/>
            <person name="Klenk H.P."/>
            <person name="Lapidus A."/>
        </authorList>
    </citation>
    <scope>NUCLEOTIDE SEQUENCE [LARGE SCALE GENOMIC DNA]</scope>
    <source>
        <strain evidence="8">DSM 44963</strain>
    </source>
</reference>
<comment type="subcellular location">
    <subcellularLocation>
        <location evidence="1">Cell membrane</location>
        <topology evidence="1">Multi-pass membrane protein</topology>
    </subcellularLocation>
</comment>
<dbReference type="InterPro" id="IPR001123">
    <property type="entry name" value="LeuE-type"/>
</dbReference>
<dbReference type="AlphaFoldDB" id="D6U2M3"/>
<comment type="caution">
    <text evidence="7">The sequence shown here is derived from an EMBL/GenBank/DDBJ whole genome shotgun (WGS) entry which is preliminary data.</text>
</comment>
<keyword evidence="8" id="KW-1185">Reference proteome</keyword>
<dbReference type="PANTHER" id="PTHR30086:SF20">
    <property type="entry name" value="ARGININE EXPORTER PROTEIN ARGO-RELATED"/>
    <property type="match status" value="1"/>
</dbReference>
<proteinExistence type="predicted"/>
<feature type="transmembrane region" description="Helical" evidence="6">
    <location>
        <begin position="187"/>
        <end position="205"/>
    </location>
</feature>
<evidence type="ECO:0000256" key="3">
    <source>
        <dbReference type="ARBA" id="ARBA00022692"/>
    </source>
</evidence>
<dbReference type="Proteomes" id="UP000004508">
    <property type="component" value="Unassembled WGS sequence"/>
</dbReference>
<organism evidence="7 8">
    <name type="scientific">Ktedonobacter racemifer DSM 44963</name>
    <dbReference type="NCBI Taxonomy" id="485913"/>
    <lineage>
        <taxon>Bacteria</taxon>
        <taxon>Bacillati</taxon>
        <taxon>Chloroflexota</taxon>
        <taxon>Ktedonobacteria</taxon>
        <taxon>Ktedonobacterales</taxon>
        <taxon>Ktedonobacteraceae</taxon>
        <taxon>Ktedonobacter</taxon>
    </lineage>
</organism>